<comment type="caution">
    <text evidence="2">The sequence shown here is derived from an EMBL/GenBank/DDBJ whole genome shotgun (WGS) entry which is preliminary data.</text>
</comment>
<name>A0A8J5K6W7_HOMAM</name>
<feature type="transmembrane region" description="Helical" evidence="1">
    <location>
        <begin position="12"/>
        <end position="31"/>
    </location>
</feature>
<reference evidence="2" key="1">
    <citation type="journal article" date="2021" name="Sci. Adv.">
        <title>The American lobster genome reveals insights on longevity, neural, and immune adaptations.</title>
        <authorList>
            <person name="Polinski J.M."/>
            <person name="Zimin A.V."/>
            <person name="Clark K.F."/>
            <person name="Kohn A.B."/>
            <person name="Sadowski N."/>
            <person name="Timp W."/>
            <person name="Ptitsyn A."/>
            <person name="Khanna P."/>
            <person name="Romanova D.Y."/>
            <person name="Williams P."/>
            <person name="Greenwood S.J."/>
            <person name="Moroz L.L."/>
            <person name="Walt D.R."/>
            <person name="Bodnar A.G."/>
        </authorList>
    </citation>
    <scope>NUCLEOTIDE SEQUENCE</scope>
    <source>
        <strain evidence="2">GMGI-L3</strain>
    </source>
</reference>
<keyword evidence="3" id="KW-1185">Reference proteome</keyword>
<keyword evidence="1" id="KW-0472">Membrane</keyword>
<organism evidence="2 3">
    <name type="scientific">Homarus americanus</name>
    <name type="common">American lobster</name>
    <dbReference type="NCBI Taxonomy" id="6706"/>
    <lineage>
        <taxon>Eukaryota</taxon>
        <taxon>Metazoa</taxon>
        <taxon>Ecdysozoa</taxon>
        <taxon>Arthropoda</taxon>
        <taxon>Crustacea</taxon>
        <taxon>Multicrustacea</taxon>
        <taxon>Malacostraca</taxon>
        <taxon>Eumalacostraca</taxon>
        <taxon>Eucarida</taxon>
        <taxon>Decapoda</taxon>
        <taxon>Pleocyemata</taxon>
        <taxon>Astacidea</taxon>
        <taxon>Nephropoidea</taxon>
        <taxon>Nephropidae</taxon>
        <taxon>Homarus</taxon>
    </lineage>
</organism>
<sequence length="175" mass="19797">MRGESMERIGKSVVLLVGVCGYWSVVSAGVAPTRGALLDDQHDYTPQDDTHAHRDDHTSEDNHIFNALQNNDSNFQDDHNVSKEINVIKNGPTVPLNSPKEHRRTPRTLDTQAGLSALALTSFALFFKYIVYHGLNSYFKDEEERSLQHDFIDMKNIFICLDGEKTLLQCLFNSD</sequence>
<protein>
    <submittedName>
        <fullName evidence="2">Uncharacterized protein</fullName>
    </submittedName>
</protein>
<evidence type="ECO:0000256" key="1">
    <source>
        <dbReference type="SAM" id="Phobius"/>
    </source>
</evidence>
<evidence type="ECO:0000313" key="3">
    <source>
        <dbReference type="Proteomes" id="UP000747542"/>
    </source>
</evidence>
<evidence type="ECO:0000313" key="2">
    <source>
        <dbReference type="EMBL" id="KAG7168783.1"/>
    </source>
</evidence>
<dbReference type="AlphaFoldDB" id="A0A8J5K6W7"/>
<feature type="transmembrane region" description="Helical" evidence="1">
    <location>
        <begin position="113"/>
        <end position="131"/>
    </location>
</feature>
<gene>
    <name evidence="2" type="ORF">Hamer_G021800</name>
</gene>
<proteinExistence type="predicted"/>
<keyword evidence="1" id="KW-1133">Transmembrane helix</keyword>
<keyword evidence="1" id="KW-0812">Transmembrane</keyword>
<accession>A0A8J5K6W7</accession>
<dbReference type="EMBL" id="JAHLQT010019050">
    <property type="protein sequence ID" value="KAG7168783.1"/>
    <property type="molecule type" value="Genomic_DNA"/>
</dbReference>
<dbReference type="Proteomes" id="UP000747542">
    <property type="component" value="Unassembled WGS sequence"/>
</dbReference>